<name>A0A8J1TLY4_OWEFU</name>
<evidence type="ECO:0000313" key="2">
    <source>
        <dbReference type="EMBL" id="CAH1801918.1"/>
    </source>
</evidence>
<dbReference type="GO" id="GO:0000032">
    <property type="term" value="P:cell wall mannoprotein biosynthetic process"/>
    <property type="evidence" value="ECO:0007669"/>
    <property type="project" value="TreeGrafter"/>
</dbReference>
<dbReference type="AlphaFoldDB" id="A0A8J1TLY4"/>
<dbReference type="EMBL" id="CAIIXF020000012">
    <property type="protein sequence ID" value="CAH1801918.1"/>
    <property type="molecule type" value="Genomic_DNA"/>
</dbReference>
<dbReference type="Proteomes" id="UP000749559">
    <property type="component" value="Unassembled WGS sequence"/>
</dbReference>
<dbReference type="PANTHER" id="PTHR43083">
    <property type="entry name" value="MANNAN POLYMERASE II"/>
    <property type="match status" value="1"/>
</dbReference>
<protein>
    <submittedName>
        <fullName evidence="2">Uncharacterized protein</fullName>
    </submittedName>
</protein>
<evidence type="ECO:0000313" key="3">
    <source>
        <dbReference type="Proteomes" id="UP000749559"/>
    </source>
</evidence>
<dbReference type="InterPro" id="IPR029044">
    <property type="entry name" value="Nucleotide-diphossugar_trans"/>
</dbReference>
<dbReference type="PANTHER" id="PTHR43083:SF6">
    <property type="entry name" value="MANNAN POLYMERASE COMPLEXES SUBUNIT MNN9"/>
    <property type="match status" value="1"/>
</dbReference>
<dbReference type="OrthoDB" id="2405412at2759"/>
<dbReference type="Pfam" id="PF03452">
    <property type="entry name" value="Anp1"/>
    <property type="match status" value="1"/>
</dbReference>
<gene>
    <name evidence="2" type="ORF">OFUS_LOCUS25650</name>
</gene>
<dbReference type="GO" id="GO:0006487">
    <property type="term" value="P:protein N-linked glycosylation"/>
    <property type="evidence" value="ECO:0007669"/>
    <property type="project" value="TreeGrafter"/>
</dbReference>
<dbReference type="GO" id="GO:0000136">
    <property type="term" value="C:mannan polymerase complex"/>
    <property type="evidence" value="ECO:0007669"/>
    <property type="project" value="TreeGrafter"/>
</dbReference>
<comment type="similarity">
    <text evidence="1">Belongs to the ANP1/MMN9/VAN1 family.</text>
</comment>
<dbReference type="Gene3D" id="3.90.550.10">
    <property type="entry name" value="Spore Coat Polysaccharide Biosynthesis Protein SpsA, Chain A"/>
    <property type="match status" value="1"/>
</dbReference>
<dbReference type="CDD" id="cd00761">
    <property type="entry name" value="Glyco_tranf_GTA_type"/>
    <property type="match status" value="1"/>
</dbReference>
<comment type="caution">
    <text evidence="2">The sequence shown here is derived from an EMBL/GenBank/DDBJ whole genome shotgun (WGS) entry which is preliminary data.</text>
</comment>
<organism evidence="2 3">
    <name type="scientific">Owenia fusiformis</name>
    <name type="common">Polychaete worm</name>
    <dbReference type="NCBI Taxonomy" id="6347"/>
    <lineage>
        <taxon>Eukaryota</taxon>
        <taxon>Metazoa</taxon>
        <taxon>Spiralia</taxon>
        <taxon>Lophotrochozoa</taxon>
        <taxon>Annelida</taxon>
        <taxon>Polychaeta</taxon>
        <taxon>Sedentaria</taxon>
        <taxon>Canalipalpata</taxon>
        <taxon>Sabellida</taxon>
        <taxon>Oweniida</taxon>
        <taxon>Oweniidae</taxon>
        <taxon>Owenia</taxon>
    </lineage>
</organism>
<dbReference type="GO" id="GO:0000009">
    <property type="term" value="F:alpha-1,6-mannosyltransferase activity"/>
    <property type="evidence" value="ECO:0007669"/>
    <property type="project" value="TreeGrafter"/>
</dbReference>
<dbReference type="SUPFAM" id="SSF53448">
    <property type="entry name" value="Nucleotide-diphospho-sugar transferases"/>
    <property type="match status" value="1"/>
</dbReference>
<dbReference type="InterPro" id="IPR052086">
    <property type="entry name" value="Mannan_Polymerase_Subunit"/>
</dbReference>
<reference evidence="2" key="1">
    <citation type="submission" date="2022-03" db="EMBL/GenBank/DDBJ databases">
        <authorList>
            <person name="Martin C."/>
        </authorList>
    </citation>
    <scope>NUCLEOTIDE SEQUENCE</scope>
</reference>
<sequence>MTTQSLTSSSSCEKGVMRLPRRLCVTMVFAAAAVMFMYLIYFNNEFLMSKVRNDEISSTHNPLLVGVVDENPAIGISGQLEYDQQLEEYNDTKSSKLNMTLLSHHYHKVLILTPINNAERHLGHYFELLNNFSYPHHLISVALGEDSSYDETLKTAVELAQKYRKITNFRKIDIYELDHHWKPPTNDRHDLFIQGPRRNHLAKARNRLLSSALSDEDYVLWIDSDVREIPPNVMQYLIAAQKDVVVPSCLYRKGDNSLDDYDRNTWRETNESLAHLAAMSPNQLMVEGYARTRRRYLWSLRFEGDVVPIDGVGGCVLMIRADCHRDGLTFPPFVYKHHIETEGLAKIAKEMGFSIAGLPRLKVFH</sequence>
<evidence type="ECO:0000256" key="1">
    <source>
        <dbReference type="ARBA" id="ARBA00037964"/>
    </source>
</evidence>
<keyword evidence="3" id="KW-1185">Reference proteome</keyword>
<proteinExistence type="inferred from homology"/>
<accession>A0A8J1TLY4</accession>